<dbReference type="RefSeq" id="WP_221233851.1">
    <property type="nucleotide sequence ID" value="NZ_JACIFF010000004.1"/>
</dbReference>
<name>A0A840EBL3_9BACT</name>
<dbReference type="GO" id="GO:0008237">
    <property type="term" value="F:metallopeptidase activity"/>
    <property type="evidence" value="ECO:0007669"/>
    <property type="project" value="InterPro"/>
</dbReference>
<dbReference type="InterPro" id="IPR024079">
    <property type="entry name" value="MetalloPept_cat_dom_sf"/>
</dbReference>
<dbReference type="EMBL" id="JACIFF010000004">
    <property type="protein sequence ID" value="MBB4079189.1"/>
    <property type="molecule type" value="Genomic_DNA"/>
</dbReference>
<sequence>MLLFYLLAGALRLLRYLLVLPLLIGLTATTMAQTPVLIDFEGLSGTLTDNLQSSQGISFGDPSIPLQDLPPLNLGTPGPVTIFPRPNAPSGSNVAANCRGGISCEFPAGAVLMEFDETISELSFRIQGFNTSDQFLIYGYNDLGVVTLLSTVAVTTDYQTVRVSGARGYIIDLLASTAVRTFFIDDIVYTPTQRPDQLTMDCGTGEELLERLETDRVFRQNYDRIERLTEEYIRTLREGDELGFGGEVITIPVVVHVVYNTAAQNISDAQVESQIDALNELFRATNASIGSVPSAFSPQVADMQVQFALASRDPDCEPTNGITRTSTSVTSFTKSSISTDPLVRNPVKFAATGGKAGWPSDDYLNIWVCNLSSGLLG</sequence>
<protein>
    <submittedName>
        <fullName evidence="1">Uncharacterized protein</fullName>
    </submittedName>
</protein>
<gene>
    <name evidence="1" type="ORF">GGR28_001809</name>
</gene>
<proteinExistence type="predicted"/>
<reference evidence="1 2" key="1">
    <citation type="submission" date="2020-08" db="EMBL/GenBank/DDBJ databases">
        <title>Genomic Encyclopedia of Type Strains, Phase IV (KMG-IV): sequencing the most valuable type-strain genomes for metagenomic binning, comparative biology and taxonomic classification.</title>
        <authorList>
            <person name="Goeker M."/>
        </authorList>
    </citation>
    <scope>NUCLEOTIDE SEQUENCE [LARGE SCALE GENOMIC DNA]</scope>
    <source>
        <strain evidence="1 2">DSM 105137</strain>
    </source>
</reference>
<evidence type="ECO:0000313" key="1">
    <source>
        <dbReference type="EMBL" id="MBB4079189.1"/>
    </source>
</evidence>
<comment type="caution">
    <text evidence="1">The sequence shown here is derived from an EMBL/GenBank/DDBJ whole genome shotgun (WGS) entry which is preliminary data.</text>
</comment>
<dbReference type="Gene3D" id="3.40.390.10">
    <property type="entry name" value="Collagenase (Catalytic Domain)"/>
    <property type="match status" value="1"/>
</dbReference>
<evidence type="ECO:0000313" key="2">
    <source>
        <dbReference type="Proteomes" id="UP000576209"/>
    </source>
</evidence>
<dbReference type="Proteomes" id="UP000576209">
    <property type="component" value="Unassembled WGS sequence"/>
</dbReference>
<accession>A0A840EBL3</accession>
<keyword evidence="2" id="KW-1185">Reference proteome</keyword>
<organism evidence="1 2">
    <name type="scientific">Neolewinella aquimaris</name>
    <dbReference type="NCBI Taxonomy" id="1835722"/>
    <lineage>
        <taxon>Bacteria</taxon>
        <taxon>Pseudomonadati</taxon>
        <taxon>Bacteroidota</taxon>
        <taxon>Saprospiria</taxon>
        <taxon>Saprospirales</taxon>
        <taxon>Lewinellaceae</taxon>
        <taxon>Neolewinella</taxon>
    </lineage>
</organism>
<dbReference type="AlphaFoldDB" id="A0A840EBL3"/>